<sequence>MAVPAAAAARDLAHRRTRGRHTSGRPYRAARTKIIRPGPPPATELFAPPTTDRPSRTAAPPHRRTAAPPHRRTWRIPVKQ</sequence>
<accession>A0A8J4EQG2</accession>
<evidence type="ECO:0000313" key="3">
    <source>
        <dbReference type="Proteomes" id="UP000614996"/>
    </source>
</evidence>
<protein>
    <submittedName>
        <fullName evidence="2">Uncharacterized protein</fullName>
    </submittedName>
</protein>
<gene>
    <name evidence="2" type="ORF">NUM_50380</name>
</gene>
<dbReference type="EMBL" id="BOPO01000107">
    <property type="protein sequence ID" value="GIL29784.1"/>
    <property type="molecule type" value="Genomic_DNA"/>
</dbReference>
<feature type="compositionally biased region" description="Low complexity" evidence="1">
    <location>
        <begin position="1"/>
        <end position="10"/>
    </location>
</feature>
<dbReference type="Proteomes" id="UP000614996">
    <property type="component" value="Unassembled WGS sequence"/>
</dbReference>
<evidence type="ECO:0000256" key="1">
    <source>
        <dbReference type="SAM" id="MobiDB-lite"/>
    </source>
</evidence>
<reference evidence="3" key="1">
    <citation type="journal article" date="2021" name="Int. J. Syst. Evol. Microbiol.">
        <title>Actinocatenispora comari sp. nov., an endophytic actinomycete isolated from aerial parts of Comarum salesowianum.</title>
        <authorList>
            <person name="Oyunbileg N."/>
            <person name="Iizaka Y."/>
            <person name="Hamada M."/>
            <person name="Davaapurev B.O."/>
            <person name="Fukumoto A."/>
            <person name="Tsetseg B."/>
            <person name="Kato F."/>
            <person name="Tamura T."/>
            <person name="Batkhuu J."/>
            <person name="Anzai Y."/>
        </authorList>
    </citation>
    <scope>NUCLEOTIDE SEQUENCE [LARGE SCALE GENOMIC DNA]</scope>
    <source>
        <strain evidence="3">NUM-2625</strain>
    </source>
</reference>
<feature type="compositionally biased region" description="Basic residues" evidence="1">
    <location>
        <begin position="61"/>
        <end position="74"/>
    </location>
</feature>
<feature type="compositionally biased region" description="Basic residues" evidence="1">
    <location>
        <begin position="13"/>
        <end position="34"/>
    </location>
</feature>
<comment type="caution">
    <text evidence="2">The sequence shown here is derived from an EMBL/GenBank/DDBJ whole genome shotgun (WGS) entry which is preliminary data.</text>
</comment>
<organism evidence="2 3">
    <name type="scientific">Actinocatenispora comari</name>
    <dbReference type="NCBI Taxonomy" id="2807577"/>
    <lineage>
        <taxon>Bacteria</taxon>
        <taxon>Bacillati</taxon>
        <taxon>Actinomycetota</taxon>
        <taxon>Actinomycetes</taxon>
        <taxon>Micromonosporales</taxon>
        <taxon>Micromonosporaceae</taxon>
        <taxon>Actinocatenispora</taxon>
    </lineage>
</organism>
<evidence type="ECO:0000313" key="2">
    <source>
        <dbReference type="EMBL" id="GIL29784.1"/>
    </source>
</evidence>
<name>A0A8J4EQG2_9ACTN</name>
<proteinExistence type="predicted"/>
<dbReference type="AlphaFoldDB" id="A0A8J4EQG2"/>
<feature type="region of interest" description="Disordered" evidence="1">
    <location>
        <begin position="1"/>
        <end position="80"/>
    </location>
</feature>
<keyword evidence="3" id="KW-1185">Reference proteome</keyword>